<sequence length="625" mass="71032">MHTVSWSQYNENYVIPPAWQNLLHALKQDDLNEPETLFNLDKGVGITTLLEVITFDVPTMTVCCVFTDGSTEEWPLIEENCLRLIDAVARDVNEATLDREMEEDVQKEKEYVGNLPPVIARPSRHKRQRSLLMSLVAAIVPASLSSPTSRLSRTPPLTPVSPIVPRSSIPPRIRHRYSRHAIIDIYRQFALPELARRFPRGGYYTWVIKSMLRKMSSQMEQLVHRAGATPDLTINYSPEESEFFSITAASLPPTPPGSDDEDDEEDGPAGSEDTDTDGSSVHTPASSQSSVTRKVSFQDGYVRKRHHYVSNSPRRFLSNRQNEVYAELAVMTNRLNKLLIQEDARQRREDSDIRDHYCLLEVKARRKAWLNKALKGGIRGQSDIGMSMPFSRSPLSHKSWTSEEYEFAPEEPAFPLLEYDDYDRLEHKIKRTRRSPRPMLFPVCEEDSEDDKANDIRELELQFDGFGIDLEGGVVCEEDMEDGGGVQIAFEVEKPQPRPRARKHSMYRHRMYVPPPAEIVSTPPAQQLPPSSILYQPFSVKMSHEPVPDIEQPPVYAELDVSVTGLDAITYGLPGKYSDDEFTLGMDLPFSVRVQDRDVFANRKGLTVDDDHGWISPEHGSLHCR</sequence>
<keyword evidence="3" id="KW-1185">Reference proteome</keyword>
<evidence type="ECO:0000313" key="2">
    <source>
        <dbReference type="EMBL" id="KAF9463243.1"/>
    </source>
</evidence>
<protein>
    <submittedName>
        <fullName evidence="2">Uncharacterized protein</fullName>
    </submittedName>
</protein>
<proteinExistence type="predicted"/>
<evidence type="ECO:0000256" key="1">
    <source>
        <dbReference type="SAM" id="MobiDB-lite"/>
    </source>
</evidence>
<reference evidence="2" key="1">
    <citation type="submission" date="2020-11" db="EMBL/GenBank/DDBJ databases">
        <authorList>
            <consortium name="DOE Joint Genome Institute"/>
            <person name="Ahrendt S."/>
            <person name="Riley R."/>
            <person name="Andreopoulos W."/>
            <person name="Labutti K."/>
            <person name="Pangilinan J."/>
            <person name="Ruiz-Duenas F.J."/>
            <person name="Barrasa J.M."/>
            <person name="Sanchez-Garcia M."/>
            <person name="Camarero S."/>
            <person name="Miyauchi S."/>
            <person name="Serrano A."/>
            <person name="Linde D."/>
            <person name="Babiker R."/>
            <person name="Drula E."/>
            <person name="Ayuso-Fernandez I."/>
            <person name="Pacheco R."/>
            <person name="Padilla G."/>
            <person name="Ferreira P."/>
            <person name="Barriuso J."/>
            <person name="Kellner H."/>
            <person name="Castanera R."/>
            <person name="Alfaro M."/>
            <person name="Ramirez L."/>
            <person name="Pisabarro A.G."/>
            <person name="Kuo A."/>
            <person name="Tritt A."/>
            <person name="Lipzen A."/>
            <person name="He G."/>
            <person name="Yan M."/>
            <person name="Ng V."/>
            <person name="Cullen D."/>
            <person name="Martin F."/>
            <person name="Rosso M.-N."/>
            <person name="Henrissat B."/>
            <person name="Hibbett D."/>
            <person name="Martinez A.T."/>
            <person name="Grigoriev I.V."/>
        </authorList>
    </citation>
    <scope>NUCLEOTIDE SEQUENCE</scope>
    <source>
        <strain evidence="2">CBS 247.69</strain>
    </source>
</reference>
<feature type="compositionally biased region" description="Polar residues" evidence="1">
    <location>
        <begin position="277"/>
        <end position="295"/>
    </location>
</feature>
<gene>
    <name evidence="2" type="ORF">BDZ94DRAFT_1282602</name>
</gene>
<feature type="region of interest" description="Disordered" evidence="1">
    <location>
        <begin position="248"/>
        <end position="296"/>
    </location>
</feature>
<organism evidence="2 3">
    <name type="scientific">Collybia nuda</name>
    <dbReference type="NCBI Taxonomy" id="64659"/>
    <lineage>
        <taxon>Eukaryota</taxon>
        <taxon>Fungi</taxon>
        <taxon>Dikarya</taxon>
        <taxon>Basidiomycota</taxon>
        <taxon>Agaricomycotina</taxon>
        <taxon>Agaricomycetes</taxon>
        <taxon>Agaricomycetidae</taxon>
        <taxon>Agaricales</taxon>
        <taxon>Tricholomatineae</taxon>
        <taxon>Clitocybaceae</taxon>
        <taxon>Collybia</taxon>
    </lineage>
</organism>
<dbReference type="OrthoDB" id="3224257at2759"/>
<dbReference type="AlphaFoldDB" id="A0A9P5Y6L7"/>
<evidence type="ECO:0000313" key="3">
    <source>
        <dbReference type="Proteomes" id="UP000807353"/>
    </source>
</evidence>
<name>A0A9P5Y6L7_9AGAR</name>
<comment type="caution">
    <text evidence="2">The sequence shown here is derived from an EMBL/GenBank/DDBJ whole genome shotgun (WGS) entry which is preliminary data.</text>
</comment>
<feature type="compositionally biased region" description="Acidic residues" evidence="1">
    <location>
        <begin position="258"/>
        <end position="276"/>
    </location>
</feature>
<dbReference type="Proteomes" id="UP000807353">
    <property type="component" value="Unassembled WGS sequence"/>
</dbReference>
<dbReference type="EMBL" id="MU150264">
    <property type="protein sequence ID" value="KAF9463243.1"/>
    <property type="molecule type" value="Genomic_DNA"/>
</dbReference>
<accession>A0A9P5Y6L7</accession>